<dbReference type="EMBL" id="MEYH01000102">
    <property type="protein sequence ID" value="OGD13722.1"/>
    <property type="molecule type" value="Genomic_DNA"/>
</dbReference>
<name>A0A1F5A558_9BACT</name>
<sequence>MLKRKFIILVVVCLFLIASSITYAESAEKSGTITIWSWDPNFNIPIMKEAAERYTKDNPKVTFEIVDLAKADVEQKLHINLASGVTGGLPDIALIEDYNAQKYLQSYPGSFADLTNKIKYSDFANYKASLMTLEGKVYGVPFDSGVSGLFYRTDYIEKAGYKSEDLNNITWDKFIEIGKTVKEKTGKSMIGFDLNDGGIMRIMMQSAGKWYFDDKGNVNLLNNDALKEAVKIYKAFADSGIIKQTNGWSEWVAAFNNGDVATVVTGVWIIGSVKADKASAGKWKVAATPRLNIDGAVNASNLGGSSWYVLENSKNRDLAIDFLNKIYAGDIDFYQKILTDRGAVGTYIPAQSSAVYSSEDAFFSGQKVYTDFSGWIKAIPAINYGVYTYEADAAIFSVMPEVYSGKISIEDALKKAEEQLKNQIKK</sequence>
<feature type="chain" id="PRO_5009516314" evidence="3">
    <location>
        <begin position="25"/>
        <end position="426"/>
    </location>
</feature>
<dbReference type="InterPro" id="IPR050490">
    <property type="entry name" value="Bact_solute-bd_prot1"/>
</dbReference>
<protein>
    <submittedName>
        <fullName evidence="4">ABC transporter substrate-binding protein</fullName>
    </submittedName>
</protein>
<keyword evidence="3" id="KW-0732">Signal</keyword>
<dbReference type="AlphaFoldDB" id="A0A1F5A558"/>
<dbReference type="CDD" id="cd13585">
    <property type="entry name" value="PBP2_TMBP_like"/>
    <property type="match status" value="1"/>
</dbReference>
<evidence type="ECO:0000313" key="4">
    <source>
        <dbReference type="EMBL" id="OGD13722.1"/>
    </source>
</evidence>
<comment type="caution">
    <text evidence="4">The sequence shown here is derived from an EMBL/GenBank/DDBJ whole genome shotgun (WGS) entry which is preliminary data.</text>
</comment>
<feature type="signal peptide" evidence="3">
    <location>
        <begin position="1"/>
        <end position="24"/>
    </location>
</feature>
<organism evidence="4 5">
    <name type="scientific">Candidatus Sediminicultor quintus</name>
    <dbReference type="NCBI Taxonomy" id="1797291"/>
    <lineage>
        <taxon>Bacteria</taxon>
        <taxon>Pseudomonadati</taxon>
        <taxon>Atribacterota</taxon>
        <taxon>Candidatus Phoenicimicrobiia</taxon>
        <taxon>Candidatus Pheonicimicrobiales</taxon>
        <taxon>Candidatus Phoenicimicrobiaceae</taxon>
        <taxon>Candidatus Sediminicultor</taxon>
    </lineage>
</organism>
<evidence type="ECO:0000256" key="1">
    <source>
        <dbReference type="ARBA" id="ARBA00004418"/>
    </source>
</evidence>
<dbReference type="Proteomes" id="UP000177701">
    <property type="component" value="Unassembled WGS sequence"/>
</dbReference>
<proteinExistence type="inferred from homology"/>
<reference evidence="4 5" key="1">
    <citation type="journal article" date="2016" name="Nat. Commun.">
        <title>Thousands of microbial genomes shed light on interconnected biogeochemical processes in an aquifer system.</title>
        <authorList>
            <person name="Anantharaman K."/>
            <person name="Brown C.T."/>
            <person name="Hug L.A."/>
            <person name="Sharon I."/>
            <person name="Castelle C.J."/>
            <person name="Probst A.J."/>
            <person name="Thomas B.C."/>
            <person name="Singh A."/>
            <person name="Wilkins M.J."/>
            <person name="Karaoz U."/>
            <person name="Brodie E.L."/>
            <person name="Williams K.H."/>
            <person name="Hubbard S.S."/>
            <person name="Banfield J.F."/>
        </authorList>
    </citation>
    <scope>NUCLEOTIDE SEQUENCE [LARGE SCALE GENOMIC DNA]</scope>
</reference>
<evidence type="ECO:0000313" key="5">
    <source>
        <dbReference type="Proteomes" id="UP000177701"/>
    </source>
</evidence>
<comment type="similarity">
    <text evidence="2">Belongs to the bacterial solute-binding protein 1 family.</text>
</comment>
<accession>A0A1F5A558</accession>
<dbReference type="STRING" id="1797291.A2V47_00485"/>
<evidence type="ECO:0000256" key="3">
    <source>
        <dbReference type="SAM" id="SignalP"/>
    </source>
</evidence>
<dbReference type="PANTHER" id="PTHR43649:SF32">
    <property type="entry name" value="SUGAR BINDING SECRETED PROTEIN"/>
    <property type="match status" value="1"/>
</dbReference>
<dbReference type="Pfam" id="PF13416">
    <property type="entry name" value="SBP_bac_8"/>
    <property type="match status" value="1"/>
</dbReference>
<evidence type="ECO:0000256" key="2">
    <source>
        <dbReference type="ARBA" id="ARBA00008520"/>
    </source>
</evidence>
<dbReference type="GO" id="GO:0042597">
    <property type="term" value="C:periplasmic space"/>
    <property type="evidence" value="ECO:0007669"/>
    <property type="project" value="UniProtKB-SubCell"/>
</dbReference>
<comment type="subcellular location">
    <subcellularLocation>
        <location evidence="1">Periplasm</location>
    </subcellularLocation>
</comment>
<gene>
    <name evidence="4" type="ORF">A2V47_00485</name>
</gene>
<dbReference type="PANTHER" id="PTHR43649">
    <property type="entry name" value="ARABINOSE-BINDING PROTEIN-RELATED"/>
    <property type="match status" value="1"/>
</dbReference>
<dbReference type="InterPro" id="IPR006059">
    <property type="entry name" value="SBP"/>
</dbReference>
<dbReference type="Gene3D" id="3.40.190.10">
    <property type="entry name" value="Periplasmic binding protein-like II"/>
    <property type="match status" value="1"/>
</dbReference>
<dbReference type="SUPFAM" id="SSF53850">
    <property type="entry name" value="Periplasmic binding protein-like II"/>
    <property type="match status" value="1"/>
</dbReference>